<keyword evidence="4" id="KW-1185">Reference proteome</keyword>
<dbReference type="Pfam" id="PF03736">
    <property type="entry name" value="EPTP"/>
    <property type="match status" value="1"/>
</dbReference>
<feature type="non-terminal residue" evidence="3">
    <location>
        <position position="1"/>
    </location>
</feature>
<evidence type="ECO:0000256" key="1">
    <source>
        <dbReference type="ARBA" id="ARBA00022729"/>
    </source>
</evidence>
<dbReference type="AlphaFoldDB" id="A0ABD0QW70"/>
<dbReference type="PANTHER" id="PTHR15261:SF6">
    <property type="entry name" value="THROMBOSPONDIN-TYPE LAMININ G DOMAIN AND EAR REPEAT-CONTAINING PROTEIN"/>
    <property type="match status" value="1"/>
</dbReference>
<evidence type="ECO:0000313" key="4">
    <source>
        <dbReference type="Proteomes" id="UP001529510"/>
    </source>
</evidence>
<dbReference type="InterPro" id="IPR005492">
    <property type="entry name" value="EPTP"/>
</dbReference>
<comment type="caution">
    <text evidence="3">The sequence shown here is derived from an EMBL/GenBank/DDBJ whole genome shotgun (WGS) entry which is preliminary data.</text>
</comment>
<sequence>NGNHNIDSVVYKWNPGTKTFEVNQTISTSGAYDWEFFTVGPYHFLAVANAFDGTSTQTDSSIYIWLGGAFQLFQTIR</sequence>
<gene>
    <name evidence="3" type="ORF">M9458_013155</name>
</gene>
<name>A0ABD0QW70_CIRMR</name>
<dbReference type="Proteomes" id="UP001529510">
    <property type="component" value="Unassembled WGS sequence"/>
</dbReference>
<organism evidence="3 4">
    <name type="scientific">Cirrhinus mrigala</name>
    <name type="common">Mrigala</name>
    <dbReference type="NCBI Taxonomy" id="683832"/>
    <lineage>
        <taxon>Eukaryota</taxon>
        <taxon>Metazoa</taxon>
        <taxon>Chordata</taxon>
        <taxon>Craniata</taxon>
        <taxon>Vertebrata</taxon>
        <taxon>Euteleostomi</taxon>
        <taxon>Actinopterygii</taxon>
        <taxon>Neopterygii</taxon>
        <taxon>Teleostei</taxon>
        <taxon>Ostariophysi</taxon>
        <taxon>Cypriniformes</taxon>
        <taxon>Cyprinidae</taxon>
        <taxon>Labeoninae</taxon>
        <taxon>Labeonini</taxon>
        <taxon>Cirrhinus</taxon>
    </lineage>
</organism>
<evidence type="ECO:0000313" key="3">
    <source>
        <dbReference type="EMBL" id="KAL0190457.1"/>
    </source>
</evidence>
<dbReference type="InterPro" id="IPR009039">
    <property type="entry name" value="EAR"/>
</dbReference>
<evidence type="ECO:0000256" key="2">
    <source>
        <dbReference type="ARBA" id="ARBA00022737"/>
    </source>
</evidence>
<dbReference type="PROSITE" id="PS50912">
    <property type="entry name" value="EAR"/>
    <property type="match status" value="1"/>
</dbReference>
<reference evidence="3 4" key="1">
    <citation type="submission" date="2024-05" db="EMBL/GenBank/DDBJ databases">
        <title>Genome sequencing and assembly of Indian major carp, Cirrhinus mrigala (Hamilton, 1822).</title>
        <authorList>
            <person name="Mohindra V."/>
            <person name="Chowdhury L.M."/>
            <person name="Lal K."/>
            <person name="Jena J.K."/>
        </authorList>
    </citation>
    <scope>NUCLEOTIDE SEQUENCE [LARGE SCALE GENOMIC DNA]</scope>
    <source>
        <strain evidence="3">CM1030</strain>
        <tissue evidence="3">Blood</tissue>
    </source>
</reference>
<dbReference type="PANTHER" id="PTHR15261">
    <property type="entry name" value="THROMBOSPONDIN-TYPE LAMININ G DOMAIN AND EAR REPEAT-CONTAINING"/>
    <property type="match status" value="1"/>
</dbReference>
<accession>A0ABD0QW70</accession>
<feature type="non-terminal residue" evidence="3">
    <location>
        <position position="77"/>
    </location>
</feature>
<keyword evidence="2" id="KW-0677">Repeat</keyword>
<protein>
    <submittedName>
        <fullName evidence="3">Uncharacterized protein</fullName>
    </submittedName>
</protein>
<proteinExistence type="predicted"/>
<keyword evidence="1" id="KW-0732">Signal</keyword>
<dbReference type="EMBL" id="JAMKFB020000006">
    <property type="protein sequence ID" value="KAL0190457.1"/>
    <property type="molecule type" value="Genomic_DNA"/>
</dbReference>